<dbReference type="GO" id="GO:0008270">
    <property type="term" value="F:zinc ion binding"/>
    <property type="evidence" value="ECO:0007669"/>
    <property type="project" value="UniProtKB-KW"/>
</dbReference>
<name>E0VMT4_PEDHC</name>
<dbReference type="GeneID" id="8236065"/>
<keyword evidence="7" id="KW-1185">Reference proteome</keyword>
<dbReference type="OMA" id="NNRDEFP"/>
<proteinExistence type="predicted"/>
<dbReference type="HOGENOM" id="CLU_055746_0_0_1"/>
<evidence type="ECO:0000313" key="7">
    <source>
        <dbReference type="Proteomes" id="UP000009046"/>
    </source>
</evidence>
<reference evidence="6" key="3">
    <citation type="submission" date="2021-02" db="UniProtKB">
        <authorList>
            <consortium name="EnsemblMetazoa"/>
        </authorList>
    </citation>
    <scope>IDENTIFICATION</scope>
    <source>
        <strain evidence="6">USDA</strain>
    </source>
</reference>
<dbReference type="InterPro" id="IPR034732">
    <property type="entry name" value="EPHD"/>
</dbReference>
<dbReference type="Pfam" id="PF13771">
    <property type="entry name" value="zf-HC5HC2H"/>
    <property type="match status" value="1"/>
</dbReference>
<evidence type="ECO:0000256" key="3">
    <source>
        <dbReference type="ARBA" id="ARBA00022833"/>
    </source>
</evidence>
<reference evidence="5" key="1">
    <citation type="submission" date="2007-04" db="EMBL/GenBank/DDBJ databases">
        <title>Annotation of Pediculus humanus corporis strain USDA.</title>
        <authorList>
            <person name="Kirkness E."/>
            <person name="Hannick L."/>
            <person name="Hass B."/>
            <person name="Bruggner R."/>
            <person name="Lawson D."/>
            <person name="Bidwell S."/>
            <person name="Joardar V."/>
            <person name="Caler E."/>
            <person name="Walenz B."/>
            <person name="Inman J."/>
            <person name="Schobel S."/>
            <person name="Galinsky K."/>
            <person name="Amedeo P."/>
            <person name="Strausberg R."/>
        </authorList>
    </citation>
    <scope>NUCLEOTIDE SEQUENCE</scope>
    <source>
        <strain evidence="5">USDA</strain>
    </source>
</reference>
<dbReference type="InterPro" id="IPR013083">
    <property type="entry name" value="Znf_RING/FYVE/PHD"/>
</dbReference>
<organism>
    <name type="scientific">Pediculus humanus subsp. corporis</name>
    <name type="common">Body louse</name>
    <dbReference type="NCBI Taxonomy" id="121224"/>
    <lineage>
        <taxon>Eukaryota</taxon>
        <taxon>Metazoa</taxon>
        <taxon>Ecdysozoa</taxon>
        <taxon>Arthropoda</taxon>
        <taxon>Hexapoda</taxon>
        <taxon>Insecta</taxon>
        <taxon>Pterygota</taxon>
        <taxon>Neoptera</taxon>
        <taxon>Paraneoptera</taxon>
        <taxon>Psocodea</taxon>
        <taxon>Troctomorpha</taxon>
        <taxon>Phthiraptera</taxon>
        <taxon>Anoplura</taxon>
        <taxon>Pediculidae</taxon>
        <taxon>Pediculus</taxon>
    </lineage>
</organism>
<dbReference type="InterPro" id="IPR011011">
    <property type="entry name" value="Znf_FYVE_PHD"/>
</dbReference>
<dbReference type="SUPFAM" id="SSF57903">
    <property type="entry name" value="FYVE/PHD zinc finger"/>
    <property type="match status" value="1"/>
</dbReference>
<dbReference type="PANTHER" id="PTHR12420:SF42">
    <property type="entry name" value="G2_M PHASE-SPECIFIC E3 UBIQUITIN-PROTEIN LIGASE"/>
    <property type="match status" value="1"/>
</dbReference>
<evidence type="ECO:0000313" key="6">
    <source>
        <dbReference type="EnsemblMetazoa" id="PHUM318610-PA"/>
    </source>
</evidence>
<dbReference type="PANTHER" id="PTHR12420">
    <property type="entry name" value="PHD FINGER PROTEIN"/>
    <property type="match status" value="1"/>
</dbReference>
<protein>
    <submittedName>
        <fullName evidence="5 6">PHD finger protein, putative</fullName>
    </submittedName>
</protein>
<evidence type="ECO:0000256" key="2">
    <source>
        <dbReference type="ARBA" id="ARBA00022771"/>
    </source>
</evidence>
<sequence length="359" mass="41361">MDKEKNTCDIKYGPLHSIENINAHYYCVLLSNDILQRGNDNEGLLGFLEEDIKELHKKSADNICVYCLKGYATLKCCYKKCRKIFHLPCGIQNNSMSQFYGSFNNFCSLHKPIQKIPQKYYKSIGKILCSICYSSIKFDNSNKFDNVLWAPCCKKTWYHKFCIQKLANSAGYLFKCAICNDSGKFKQWMLRFGVFIPKRDASWELVPNAYEELLFKYNKCDADVCKCPDGREKDVESTIWQIILCNTCGSQGIHVNCGRLKFSDPEWQCNICAKILNKNNDDYSKKNISLSSNDFSKNIPSSSKLSKNKRGKRKHSTEVEVLVCDKKQKIDYNSSIVIKCLNNKEDFQESNSNKEEALL</sequence>
<evidence type="ECO:0000313" key="5">
    <source>
        <dbReference type="EMBL" id="EEB14690.1"/>
    </source>
</evidence>
<dbReference type="EMBL" id="AAZO01003700">
    <property type="status" value="NOT_ANNOTATED_CDS"/>
    <property type="molecule type" value="Genomic_DNA"/>
</dbReference>
<dbReference type="Proteomes" id="UP000009046">
    <property type="component" value="Unassembled WGS sequence"/>
</dbReference>
<dbReference type="EnsemblMetazoa" id="PHUM318610-RA">
    <property type="protein sequence ID" value="PHUM318610-PA"/>
    <property type="gene ID" value="PHUM318610"/>
</dbReference>
<dbReference type="Pfam" id="PF26054">
    <property type="entry name" value="PHD_G2E3"/>
    <property type="match status" value="1"/>
</dbReference>
<dbReference type="EMBL" id="DS235324">
    <property type="protein sequence ID" value="EEB14690.1"/>
    <property type="molecule type" value="Genomic_DNA"/>
</dbReference>
<keyword evidence="1" id="KW-0479">Metal-binding</keyword>
<dbReference type="OrthoDB" id="512616at2759"/>
<evidence type="ECO:0000259" key="4">
    <source>
        <dbReference type="PROSITE" id="PS51805"/>
    </source>
</evidence>
<dbReference type="GO" id="GO:0005634">
    <property type="term" value="C:nucleus"/>
    <property type="evidence" value="ECO:0007669"/>
    <property type="project" value="TreeGrafter"/>
</dbReference>
<gene>
    <name evidence="6" type="primary">8236065</name>
    <name evidence="5" type="ORF">Phum_PHUM318610</name>
</gene>
<reference evidence="5" key="2">
    <citation type="submission" date="2007-04" db="EMBL/GenBank/DDBJ databases">
        <title>The genome of the human body louse.</title>
        <authorList>
            <consortium name="The Human Body Louse Genome Consortium"/>
            <person name="Kirkness E."/>
            <person name="Walenz B."/>
            <person name="Hass B."/>
            <person name="Bruggner R."/>
            <person name="Strausberg R."/>
        </authorList>
    </citation>
    <scope>NUCLEOTIDE SEQUENCE</scope>
    <source>
        <strain evidence="5">USDA</strain>
    </source>
</reference>
<dbReference type="KEGG" id="phu:Phum_PHUM318610"/>
<dbReference type="InterPro" id="IPR059102">
    <property type="entry name" value="PHD_PHF7/G2E3-like"/>
</dbReference>
<dbReference type="AlphaFoldDB" id="E0VMT4"/>
<dbReference type="InterPro" id="IPR051188">
    <property type="entry name" value="PHD-type_Zinc_Finger"/>
</dbReference>
<dbReference type="eggNOG" id="KOG1084">
    <property type="taxonomic scope" value="Eukaryota"/>
</dbReference>
<dbReference type="VEuPathDB" id="VectorBase:PHUM318610"/>
<dbReference type="InParanoid" id="E0VMT4"/>
<dbReference type="RefSeq" id="XP_002427428.1">
    <property type="nucleotide sequence ID" value="XM_002427383.1"/>
</dbReference>
<keyword evidence="2" id="KW-0863">Zinc-finger</keyword>
<dbReference type="Gene3D" id="3.30.40.10">
    <property type="entry name" value="Zinc/RING finger domain, C3HC4 (zinc finger)"/>
    <property type="match status" value="2"/>
</dbReference>
<dbReference type="STRING" id="121224.E0VMT4"/>
<feature type="domain" description="PHD-type" evidence="4">
    <location>
        <begin position="1"/>
        <end position="111"/>
    </location>
</feature>
<keyword evidence="3" id="KW-0862">Zinc</keyword>
<accession>E0VMT4</accession>
<evidence type="ECO:0000256" key="1">
    <source>
        <dbReference type="ARBA" id="ARBA00022723"/>
    </source>
</evidence>
<dbReference type="PROSITE" id="PS51805">
    <property type="entry name" value="EPHD"/>
    <property type="match status" value="1"/>
</dbReference>
<dbReference type="CTD" id="8236065"/>